<comment type="similarity">
    <text evidence="1 4">Belongs to the FtsZ family.</text>
</comment>
<dbReference type="NCBIfam" id="TIGR00065">
    <property type="entry name" value="ftsZ"/>
    <property type="match status" value="1"/>
</dbReference>
<dbReference type="eggNOG" id="COG0206">
    <property type="taxonomic scope" value="Bacteria"/>
</dbReference>
<dbReference type="CDD" id="cd02201">
    <property type="entry name" value="FtsZ_type1"/>
    <property type="match status" value="1"/>
</dbReference>
<dbReference type="InterPro" id="IPR000158">
    <property type="entry name" value="Cell_div_FtsZ"/>
</dbReference>
<evidence type="ECO:0000313" key="8">
    <source>
        <dbReference type="EMBL" id="AEB08479.1"/>
    </source>
</evidence>
<dbReference type="GO" id="GO:0003924">
    <property type="term" value="F:GTPase activity"/>
    <property type="evidence" value="ECO:0007669"/>
    <property type="project" value="UniProtKB-UniRule"/>
</dbReference>
<dbReference type="InterPro" id="IPR008280">
    <property type="entry name" value="Tub_FtsZ_C"/>
</dbReference>
<dbReference type="HAMAP" id="MF_00909">
    <property type="entry name" value="FtsZ"/>
    <property type="match status" value="1"/>
</dbReference>
<dbReference type="FunFam" id="3.40.50.1440:FF:000001">
    <property type="entry name" value="Cell division protein FtsZ"/>
    <property type="match status" value="1"/>
</dbReference>
<feature type="binding site" evidence="4">
    <location>
        <position position="139"/>
    </location>
    <ligand>
        <name>GTP</name>
        <dbReference type="ChEBI" id="CHEBI:37565"/>
    </ligand>
</feature>
<feature type="binding site" evidence="4">
    <location>
        <begin position="21"/>
        <end position="25"/>
    </location>
    <ligand>
        <name>GTP</name>
        <dbReference type="ChEBI" id="CHEBI:37565"/>
    </ligand>
</feature>
<keyword evidence="4 8" id="KW-0132">Cell division</keyword>
<keyword evidence="9" id="KW-1185">Reference proteome</keyword>
<comment type="subcellular location">
    <subcellularLocation>
        <location evidence="4">Cytoplasm</location>
    </subcellularLocation>
    <text evidence="4">Assembles at midcell at the inner surface of the cytoplasmic membrane.</text>
</comment>
<evidence type="ECO:0000256" key="2">
    <source>
        <dbReference type="ARBA" id="ARBA00022741"/>
    </source>
</evidence>
<dbReference type="KEGG" id="dao:Desac_0593"/>
<evidence type="ECO:0000256" key="3">
    <source>
        <dbReference type="ARBA" id="ARBA00023134"/>
    </source>
</evidence>
<accession>F2NG66</accession>
<dbReference type="InterPro" id="IPR024757">
    <property type="entry name" value="FtsZ_C"/>
</dbReference>
<dbReference type="InterPro" id="IPR036525">
    <property type="entry name" value="Tubulin/FtsZ_GTPase_sf"/>
</dbReference>
<evidence type="ECO:0000259" key="7">
    <source>
        <dbReference type="SMART" id="SM00865"/>
    </source>
</evidence>
<feature type="domain" description="Tubulin/FtsZ GTPase" evidence="6">
    <location>
        <begin position="13"/>
        <end position="205"/>
    </location>
</feature>
<dbReference type="Gene3D" id="3.40.50.1440">
    <property type="entry name" value="Tubulin/FtsZ, GTPase domain"/>
    <property type="match status" value="1"/>
</dbReference>
<keyword evidence="4" id="KW-0131">Cell cycle</keyword>
<keyword evidence="3 4" id="KW-0342">GTP-binding</keyword>
<dbReference type="PRINTS" id="PR00423">
    <property type="entry name" value="CELLDVISFTSZ"/>
</dbReference>
<keyword evidence="4" id="KW-0963">Cytoplasm</keyword>
<evidence type="ECO:0000313" key="9">
    <source>
        <dbReference type="Proteomes" id="UP000000483"/>
    </source>
</evidence>
<name>F2NG66_DESAR</name>
<dbReference type="InterPro" id="IPR037103">
    <property type="entry name" value="Tubulin/FtsZ-like_C"/>
</dbReference>
<feature type="domain" description="Tubulin/FtsZ 2-layer sandwich" evidence="7">
    <location>
        <begin position="207"/>
        <end position="325"/>
    </location>
</feature>
<dbReference type="HOGENOM" id="CLU_024865_0_1_7"/>
<comment type="function">
    <text evidence="4">Essential cell division protein that forms a contractile ring structure (Z ring) at the future cell division site. The regulation of the ring assembly controls the timing and the location of cell division. One of the functions of the FtsZ ring is to recruit other cell division proteins to the septum to produce a new cell wall between the dividing cells. Binds GTP and shows GTPase activity.</text>
</comment>
<dbReference type="PANTHER" id="PTHR30314">
    <property type="entry name" value="CELL DIVISION PROTEIN FTSZ-RELATED"/>
    <property type="match status" value="1"/>
</dbReference>
<proteinExistence type="inferred from homology"/>
<evidence type="ECO:0000256" key="1">
    <source>
        <dbReference type="ARBA" id="ARBA00009690"/>
    </source>
</evidence>
<feature type="binding site" evidence="4">
    <location>
        <position position="143"/>
    </location>
    <ligand>
        <name>GTP</name>
        <dbReference type="ChEBI" id="CHEBI:37565"/>
    </ligand>
</feature>
<dbReference type="SUPFAM" id="SSF52490">
    <property type="entry name" value="Tubulin nucleotide-binding domain-like"/>
    <property type="match status" value="1"/>
</dbReference>
<evidence type="ECO:0000256" key="5">
    <source>
        <dbReference type="NCBIfam" id="TIGR00065"/>
    </source>
</evidence>
<keyword evidence="2 4" id="KW-0547">Nucleotide-binding</keyword>
<dbReference type="InterPro" id="IPR003008">
    <property type="entry name" value="Tubulin_FtsZ_GTPase"/>
</dbReference>
<reference evidence="8 9" key="1">
    <citation type="journal article" date="2011" name="Stand. Genomic Sci.">
        <title>Complete genome sequence of the acetate-degrading sulfate reducer Desulfobacca acetoxidans type strain (ASRB2).</title>
        <authorList>
            <person name="Goker M."/>
            <person name="Teshima H."/>
            <person name="Lapidus A."/>
            <person name="Nolan M."/>
            <person name="Lucas S."/>
            <person name="Hammon N."/>
            <person name="Deshpande S."/>
            <person name="Cheng J.F."/>
            <person name="Tapia R."/>
            <person name="Han C."/>
            <person name="Goodwin L."/>
            <person name="Pitluck S."/>
            <person name="Huntemann M."/>
            <person name="Liolios K."/>
            <person name="Ivanova N."/>
            <person name="Pagani I."/>
            <person name="Mavromatis K."/>
            <person name="Ovchinikova G."/>
            <person name="Pati A."/>
            <person name="Chen A."/>
            <person name="Palaniappan K."/>
            <person name="Land M."/>
            <person name="Hauser L."/>
            <person name="Brambilla E.M."/>
            <person name="Rohde M."/>
            <person name="Spring S."/>
            <person name="Detter J.C."/>
            <person name="Woyke T."/>
            <person name="Bristow J."/>
            <person name="Eisen J.A."/>
            <person name="Markowitz V."/>
            <person name="Hugenholtz P."/>
            <person name="Kyrpides N.C."/>
            <person name="Klenk H.P."/>
        </authorList>
    </citation>
    <scope>NUCLEOTIDE SEQUENCE [LARGE SCALE GENOMIC DNA]</scope>
    <source>
        <strain evidence="9">ATCC 700848 / DSM 11109 / ASRB2</strain>
    </source>
</reference>
<sequence>MKVQMVENESSAKIKVVGIGGGGGNAINDMIQAQLMGVDFLAANTDSQALGLNQAPVKINLGTNLTKGLGAGGDPEVGRNAALEDADIIREALKGADMVFITAGMGGGTGTGGVPVIAEICRDLGALTVAVVTKPFFFEGRKRMKQAEAGIEATKKVVDTLITIPNDRLLSVAAKNTPALEVFRLANEVLVYAVKGISDLIMVTGHINVDFADVRTIMGEMGMALMGTGISSGNNRAVEAAQKAISSPLLEDLSIRGARGILINITSGMEISLDELKDAAALIQEEAHDEANIIWGWVVDENLGDEVRVTVIGTGIGKKPDIEETARLAKKVMVEPEELDVPTIIRKGAEQIQTPDRARTDSKKRSRLELLHSKKNIVHPDLHYEEDELDIPTFLRQAD</sequence>
<organism evidence="8 9">
    <name type="scientific">Desulfobacca acetoxidans (strain ATCC 700848 / DSM 11109 / ASRB2)</name>
    <dbReference type="NCBI Taxonomy" id="880072"/>
    <lineage>
        <taxon>Bacteria</taxon>
        <taxon>Pseudomonadati</taxon>
        <taxon>Thermodesulfobacteriota</taxon>
        <taxon>Desulfobaccia</taxon>
        <taxon>Desulfobaccales</taxon>
        <taxon>Desulfobaccaceae</taxon>
        <taxon>Desulfobacca</taxon>
    </lineage>
</organism>
<dbReference type="GO" id="GO:0032153">
    <property type="term" value="C:cell division site"/>
    <property type="evidence" value="ECO:0007669"/>
    <property type="project" value="UniProtKB-UniRule"/>
</dbReference>
<dbReference type="Pfam" id="PF12327">
    <property type="entry name" value="FtsZ_C"/>
    <property type="match status" value="1"/>
</dbReference>
<dbReference type="SMART" id="SM00864">
    <property type="entry name" value="Tubulin"/>
    <property type="match status" value="1"/>
</dbReference>
<dbReference type="OrthoDB" id="9813375at2"/>
<comment type="subunit">
    <text evidence="4">Homodimer. Polymerizes to form a dynamic ring structure in a strictly GTP-dependent manner. Interacts directly with several other division proteins.</text>
</comment>
<dbReference type="InterPro" id="IPR045061">
    <property type="entry name" value="FtsZ/CetZ"/>
</dbReference>
<protein>
    <recommendedName>
        <fullName evidence="4 5">Cell division protein FtsZ</fullName>
    </recommendedName>
</protein>
<gene>
    <name evidence="4" type="primary">ftsZ</name>
    <name evidence="8" type="ordered locus">Desac_0593</name>
</gene>
<dbReference type="SUPFAM" id="SSF55307">
    <property type="entry name" value="Tubulin C-terminal domain-like"/>
    <property type="match status" value="1"/>
</dbReference>
<dbReference type="InterPro" id="IPR020805">
    <property type="entry name" value="Cell_div_FtsZ_CS"/>
</dbReference>
<dbReference type="GO" id="GO:0000917">
    <property type="term" value="P:division septum assembly"/>
    <property type="evidence" value="ECO:0007669"/>
    <property type="project" value="UniProtKB-KW"/>
</dbReference>
<keyword evidence="4" id="KW-0717">Septation</keyword>
<dbReference type="STRING" id="880072.Desac_0593"/>
<feature type="binding site" evidence="4">
    <location>
        <position position="187"/>
    </location>
    <ligand>
        <name>GTP</name>
        <dbReference type="ChEBI" id="CHEBI:37565"/>
    </ligand>
</feature>
<dbReference type="InterPro" id="IPR018316">
    <property type="entry name" value="Tubulin/FtsZ_2-layer-sand-dom"/>
</dbReference>
<dbReference type="Gene3D" id="3.30.1330.20">
    <property type="entry name" value="Tubulin/FtsZ, C-terminal domain"/>
    <property type="match status" value="1"/>
</dbReference>
<dbReference type="Proteomes" id="UP000000483">
    <property type="component" value="Chromosome"/>
</dbReference>
<dbReference type="GO" id="GO:0043093">
    <property type="term" value="P:FtsZ-dependent cytokinesis"/>
    <property type="evidence" value="ECO:0007669"/>
    <property type="project" value="UniProtKB-UniRule"/>
</dbReference>
<dbReference type="EMBL" id="CP002629">
    <property type="protein sequence ID" value="AEB08479.1"/>
    <property type="molecule type" value="Genomic_DNA"/>
</dbReference>
<dbReference type="Pfam" id="PF00091">
    <property type="entry name" value="Tubulin"/>
    <property type="match status" value="1"/>
</dbReference>
<dbReference type="GO" id="GO:0051258">
    <property type="term" value="P:protein polymerization"/>
    <property type="evidence" value="ECO:0007669"/>
    <property type="project" value="UniProtKB-UniRule"/>
</dbReference>
<feature type="binding site" evidence="4">
    <location>
        <begin position="108"/>
        <end position="110"/>
    </location>
    <ligand>
        <name>GTP</name>
        <dbReference type="ChEBI" id="CHEBI:37565"/>
    </ligand>
</feature>
<evidence type="ECO:0000256" key="4">
    <source>
        <dbReference type="HAMAP-Rule" id="MF_00909"/>
    </source>
</evidence>
<reference evidence="9" key="2">
    <citation type="submission" date="2011-03" db="EMBL/GenBank/DDBJ databases">
        <title>The complete genome of Desulfobacca acetoxidans DSM 11109.</title>
        <authorList>
            <consortium name="US DOE Joint Genome Institute (JGI-PGF)"/>
            <person name="Lucas S."/>
            <person name="Copeland A."/>
            <person name="Lapidus A."/>
            <person name="Bruce D."/>
            <person name="Goodwin L."/>
            <person name="Pitluck S."/>
            <person name="Peters L."/>
            <person name="Kyrpides N."/>
            <person name="Mavromatis K."/>
            <person name="Ivanova N."/>
            <person name="Ovchinnikova G."/>
            <person name="Teshima H."/>
            <person name="Detter J.C."/>
            <person name="Han C."/>
            <person name="Land M."/>
            <person name="Hauser L."/>
            <person name="Markowitz V."/>
            <person name="Cheng J.-F."/>
            <person name="Hugenholtz P."/>
            <person name="Woyke T."/>
            <person name="Wu D."/>
            <person name="Spring S."/>
            <person name="Schueler E."/>
            <person name="Brambilla E."/>
            <person name="Klenk H.-P."/>
            <person name="Eisen J.A."/>
        </authorList>
    </citation>
    <scope>NUCLEOTIDE SEQUENCE [LARGE SCALE GENOMIC DNA]</scope>
    <source>
        <strain evidence="9">ATCC 700848 / DSM 11109 / ASRB2</strain>
    </source>
</reference>
<dbReference type="AlphaFoldDB" id="F2NG66"/>
<dbReference type="GO" id="GO:0005525">
    <property type="term" value="F:GTP binding"/>
    <property type="evidence" value="ECO:0007669"/>
    <property type="project" value="UniProtKB-UniRule"/>
</dbReference>
<dbReference type="PANTHER" id="PTHR30314:SF3">
    <property type="entry name" value="MITOCHONDRIAL DIVISION PROTEIN FSZA"/>
    <property type="match status" value="1"/>
</dbReference>
<dbReference type="GO" id="GO:0005737">
    <property type="term" value="C:cytoplasm"/>
    <property type="evidence" value="ECO:0007669"/>
    <property type="project" value="UniProtKB-SubCell"/>
</dbReference>
<dbReference type="RefSeq" id="WP_013705592.1">
    <property type="nucleotide sequence ID" value="NC_015388.1"/>
</dbReference>
<dbReference type="PROSITE" id="PS01134">
    <property type="entry name" value="FTSZ_1"/>
    <property type="match status" value="1"/>
</dbReference>
<dbReference type="SMART" id="SM00865">
    <property type="entry name" value="Tubulin_C"/>
    <property type="match status" value="1"/>
</dbReference>
<evidence type="ECO:0000259" key="6">
    <source>
        <dbReference type="SMART" id="SM00864"/>
    </source>
</evidence>